<dbReference type="EMBL" id="JXJN01018679">
    <property type="status" value="NOT_ANNOTATED_CDS"/>
    <property type="molecule type" value="Genomic_DNA"/>
</dbReference>
<keyword evidence="2" id="KW-1185">Reference proteome</keyword>
<organism evidence="1 2">
    <name type="scientific">Glossina palpalis gambiensis</name>
    <dbReference type="NCBI Taxonomy" id="67801"/>
    <lineage>
        <taxon>Eukaryota</taxon>
        <taxon>Metazoa</taxon>
        <taxon>Ecdysozoa</taxon>
        <taxon>Arthropoda</taxon>
        <taxon>Hexapoda</taxon>
        <taxon>Insecta</taxon>
        <taxon>Pterygota</taxon>
        <taxon>Neoptera</taxon>
        <taxon>Endopterygota</taxon>
        <taxon>Diptera</taxon>
        <taxon>Brachycera</taxon>
        <taxon>Muscomorpha</taxon>
        <taxon>Hippoboscoidea</taxon>
        <taxon>Glossinidae</taxon>
        <taxon>Glossina</taxon>
    </lineage>
</organism>
<sequence length="272" mass="29744">MSAKNVCVVFADDEKATNRIEMDLSEDLNGFQCRQASHSSLNESSENDLSFALSTDDVEVVSKHADVLHADELPPSEIADISPVRCENRSSSFRTSNVEHLIGNGYQDVSEFVNLQDVNASIISSGEQSNAIMSLRRAGSLETIFEGVLLNTSPRRRRLGVGCRSCTLIRNGGLHLIEILLAGESRTSNIAKDRGFIQLPFVNKIIKLPSGNFVATAFFGFAGCCLGGFFTEAALIILADTDLALGNEGDENRISYIKKRTSTFLTHYMQKV</sequence>
<protein>
    <submittedName>
        <fullName evidence="1">Uncharacterized protein</fullName>
    </submittedName>
</protein>
<dbReference type="Proteomes" id="UP000092460">
    <property type="component" value="Unassembled WGS sequence"/>
</dbReference>
<proteinExistence type="predicted"/>
<dbReference type="VEuPathDB" id="VectorBase:GPPI037507"/>
<dbReference type="AlphaFoldDB" id="A0A1B0BQL1"/>
<reference evidence="1" key="2">
    <citation type="submission" date="2020-05" db="UniProtKB">
        <authorList>
            <consortium name="EnsemblMetazoa"/>
        </authorList>
    </citation>
    <scope>IDENTIFICATION</scope>
    <source>
        <strain evidence="1">IAEA</strain>
    </source>
</reference>
<evidence type="ECO:0000313" key="1">
    <source>
        <dbReference type="EnsemblMetazoa" id="GPPI037507-PA"/>
    </source>
</evidence>
<dbReference type="EnsemblMetazoa" id="GPPI037507-RA">
    <property type="protein sequence ID" value="GPPI037507-PA"/>
    <property type="gene ID" value="GPPI037507"/>
</dbReference>
<reference evidence="2" key="1">
    <citation type="submission" date="2015-01" db="EMBL/GenBank/DDBJ databases">
        <authorList>
            <person name="Aksoy S."/>
            <person name="Warren W."/>
            <person name="Wilson R.K."/>
        </authorList>
    </citation>
    <scope>NUCLEOTIDE SEQUENCE [LARGE SCALE GENOMIC DNA]</scope>
    <source>
        <strain evidence="2">IAEA</strain>
    </source>
</reference>
<evidence type="ECO:0000313" key="2">
    <source>
        <dbReference type="Proteomes" id="UP000092460"/>
    </source>
</evidence>
<name>A0A1B0BQL1_9MUSC</name>
<dbReference type="STRING" id="67801.A0A1B0BQL1"/>
<accession>A0A1B0BQL1</accession>